<dbReference type="GO" id="GO:0016787">
    <property type="term" value="F:hydrolase activity"/>
    <property type="evidence" value="ECO:0007669"/>
    <property type="project" value="InterPro"/>
</dbReference>
<dbReference type="Gene3D" id="3.40.50.1970">
    <property type="match status" value="1"/>
</dbReference>
<evidence type="ECO:0000259" key="1">
    <source>
        <dbReference type="SMART" id="SM01001"/>
    </source>
</evidence>
<dbReference type="NCBIfam" id="NF033503">
    <property type="entry name" value="LarB"/>
    <property type="match status" value="1"/>
</dbReference>
<evidence type="ECO:0000313" key="2">
    <source>
        <dbReference type="EMBL" id="QKW54178.1"/>
    </source>
</evidence>
<gene>
    <name evidence="2" type="primary">larB</name>
    <name evidence="2" type="ORF">HUT08_02235</name>
</gene>
<evidence type="ECO:0000313" key="3">
    <source>
        <dbReference type="Proteomes" id="UP000509303"/>
    </source>
</evidence>
<sequence>MVSETEALRVADYARLDIARRDRTGVPEVVFAQAKTVAQTLRLLAELRAGDPEAPALATRCPDEVLAAAPTAFGTDPVRVDEVARTVTVGPLPPPRGRVGVLTAGTCDLPVARECLATLAALGVGATLVDDVGVAGIGRLFAQLPRLHDVDCALVVAGMDGALPSVVAGLLRAPVVGVPTSVGYGVASGGVTALGSMLSACAPGLTVVNIDNGFGAAVHAAKVINAVHGD</sequence>
<dbReference type="InterPro" id="IPR000031">
    <property type="entry name" value="PurE_dom"/>
</dbReference>
<dbReference type="AlphaFoldDB" id="A0A7H8NL44"/>
<keyword evidence="3" id="KW-1185">Reference proteome</keyword>
<protein>
    <submittedName>
        <fullName evidence="2">Nickel pincer cofactor biosynthesis protein LarB</fullName>
    </submittedName>
</protein>
<dbReference type="EMBL" id="CP054929">
    <property type="protein sequence ID" value="QKW54178.1"/>
    <property type="molecule type" value="Genomic_DNA"/>
</dbReference>
<dbReference type="PANTHER" id="PTHR43064">
    <property type="entry name" value="PHOSPHORIBOSYLAMINOIMIDAZOLE CARBOXYLASE-RELATED"/>
    <property type="match status" value="1"/>
</dbReference>
<accession>A0A7H8NL44</accession>
<dbReference type="SUPFAM" id="SSF52255">
    <property type="entry name" value="N5-CAIR mutase (phosphoribosylaminoimidazole carboxylase, PurE)"/>
    <property type="match status" value="1"/>
</dbReference>
<dbReference type="InterPro" id="IPR039476">
    <property type="entry name" value="P2CMN_synthase_LarB"/>
</dbReference>
<proteinExistence type="predicted"/>
<feature type="domain" description="PurE" evidence="1">
    <location>
        <begin position="97"/>
        <end position="229"/>
    </location>
</feature>
<name>A0A7H8NL44_9ACTN</name>
<dbReference type="GO" id="GO:0006189">
    <property type="term" value="P:'de novo' IMP biosynthetic process"/>
    <property type="evidence" value="ECO:0007669"/>
    <property type="project" value="InterPro"/>
</dbReference>
<dbReference type="Pfam" id="PF00731">
    <property type="entry name" value="AIRC"/>
    <property type="match status" value="1"/>
</dbReference>
<organism evidence="2 3">
    <name type="scientific">Streptomyces buecherae</name>
    <dbReference type="NCBI Taxonomy" id="2763006"/>
    <lineage>
        <taxon>Bacteria</taxon>
        <taxon>Bacillati</taxon>
        <taxon>Actinomycetota</taxon>
        <taxon>Actinomycetes</taxon>
        <taxon>Kitasatosporales</taxon>
        <taxon>Streptomycetaceae</taxon>
        <taxon>Streptomyces</taxon>
    </lineage>
</organism>
<reference evidence="2 3" key="1">
    <citation type="submission" date="2020-06" db="EMBL/GenBank/DDBJ databases">
        <title>Genome mining for natural products.</title>
        <authorList>
            <person name="Zhang B."/>
            <person name="Shi J."/>
            <person name="Ge H."/>
        </authorList>
    </citation>
    <scope>NUCLEOTIDE SEQUENCE [LARGE SCALE GENOMIC DNA]</scope>
    <source>
        <strain evidence="2 3">NA00687</strain>
    </source>
</reference>
<dbReference type="SMART" id="SM01001">
    <property type="entry name" value="AIRC"/>
    <property type="match status" value="1"/>
</dbReference>
<dbReference type="Proteomes" id="UP000509303">
    <property type="component" value="Chromosome"/>
</dbReference>
<dbReference type="PANTHER" id="PTHR43064:SF1">
    <property type="entry name" value="SLL1489 PROTEIN"/>
    <property type="match status" value="1"/>
</dbReference>